<proteinExistence type="inferred from homology"/>
<gene>
    <name evidence="5" type="ORF">LTR24_005892</name>
</gene>
<evidence type="ECO:0000259" key="4">
    <source>
        <dbReference type="Pfam" id="PF01370"/>
    </source>
</evidence>
<dbReference type="InterPro" id="IPR001509">
    <property type="entry name" value="Epimerase_deHydtase"/>
</dbReference>
<comment type="similarity">
    <text evidence="1">Belongs to the NAD(P)-dependent epimerase/dehydratase family.</text>
</comment>
<keyword evidence="2" id="KW-0560">Oxidoreductase</keyword>
<name>A0ABR0K7V3_9EURO</name>
<dbReference type="PANTHER" id="PTHR43103">
    <property type="entry name" value="NUCLEOSIDE-DIPHOSPHATE-SUGAR EPIMERASE"/>
    <property type="match status" value="1"/>
</dbReference>
<dbReference type="Proteomes" id="UP001345013">
    <property type="component" value="Unassembled WGS sequence"/>
</dbReference>
<comment type="caution">
    <text evidence="5">The sequence shown here is derived from an EMBL/GenBank/DDBJ whole genome shotgun (WGS) entry which is preliminary data.</text>
</comment>
<evidence type="ECO:0000313" key="5">
    <source>
        <dbReference type="EMBL" id="KAK5089731.1"/>
    </source>
</evidence>
<evidence type="ECO:0000256" key="2">
    <source>
        <dbReference type="ARBA" id="ARBA00023002"/>
    </source>
</evidence>
<evidence type="ECO:0000256" key="1">
    <source>
        <dbReference type="ARBA" id="ARBA00007637"/>
    </source>
</evidence>
<feature type="domain" description="NAD-dependent epimerase/dehydratase" evidence="4">
    <location>
        <begin position="33"/>
        <end position="258"/>
    </location>
</feature>
<keyword evidence="3" id="KW-0520">NAD</keyword>
<dbReference type="Gene3D" id="3.40.50.720">
    <property type="entry name" value="NAD(P)-binding Rossmann-like Domain"/>
    <property type="match status" value="1"/>
</dbReference>
<dbReference type="Pfam" id="PF01370">
    <property type="entry name" value="Epimerase"/>
    <property type="match status" value="1"/>
</dbReference>
<dbReference type="InterPro" id="IPR036291">
    <property type="entry name" value="NAD(P)-bd_dom_sf"/>
</dbReference>
<reference evidence="5 6" key="1">
    <citation type="submission" date="2023-08" db="EMBL/GenBank/DDBJ databases">
        <title>Black Yeasts Isolated from many extreme environments.</title>
        <authorList>
            <person name="Coleine C."/>
            <person name="Stajich J.E."/>
            <person name="Selbmann L."/>
        </authorList>
    </citation>
    <scope>NUCLEOTIDE SEQUENCE [LARGE SCALE GENOMIC DNA]</scope>
    <source>
        <strain evidence="5 6">CCFEE 5885</strain>
    </source>
</reference>
<sequence length="310" mass="34576">MNPDEPLLLKPAGAYNYTTHIRSFSTRSSAMKIAITGARGTVGQKVVQICAQEGHETVQVNRTDQEYDGTPKSEMRTADAASDYDATLKAFKDCDAVIHLAAIPNPVGKPDWQVHQNNVQSAFNGFRACGELGIKKICYASSVNAIGLAYANQPLKFDYFPIDEEYPVNPTDSYALAKQEAETQAKAFVNWFPGTKIAMMRIHEVAPKDDVLQEHKEDWENAAVKQLWSWVHPDATARACLLAVTKSDNFEGCEIFNVVAPTTTQKTPSEQLAKKYYPDAKIKGDMSTSVSFWTYDKIERVLGWKHTEEE</sequence>
<protein>
    <recommendedName>
        <fullName evidence="4">NAD-dependent epimerase/dehydratase domain-containing protein</fullName>
    </recommendedName>
</protein>
<organism evidence="5 6">
    <name type="scientific">Lithohypha guttulata</name>
    <dbReference type="NCBI Taxonomy" id="1690604"/>
    <lineage>
        <taxon>Eukaryota</taxon>
        <taxon>Fungi</taxon>
        <taxon>Dikarya</taxon>
        <taxon>Ascomycota</taxon>
        <taxon>Pezizomycotina</taxon>
        <taxon>Eurotiomycetes</taxon>
        <taxon>Chaetothyriomycetidae</taxon>
        <taxon>Chaetothyriales</taxon>
        <taxon>Trichomeriaceae</taxon>
        <taxon>Lithohypha</taxon>
    </lineage>
</organism>
<dbReference type="SUPFAM" id="SSF51735">
    <property type="entry name" value="NAD(P)-binding Rossmann-fold domains"/>
    <property type="match status" value="1"/>
</dbReference>
<evidence type="ECO:0000256" key="3">
    <source>
        <dbReference type="ARBA" id="ARBA00023027"/>
    </source>
</evidence>
<accession>A0ABR0K7V3</accession>
<dbReference type="PANTHER" id="PTHR43103:SF5">
    <property type="entry name" value="4-EPIMERASE, PUTATIVE (AFU_ORTHOLOGUE AFUA_7G00360)-RELATED"/>
    <property type="match status" value="1"/>
</dbReference>
<evidence type="ECO:0000313" key="6">
    <source>
        <dbReference type="Proteomes" id="UP001345013"/>
    </source>
</evidence>
<dbReference type="EMBL" id="JAVRRG010000071">
    <property type="protein sequence ID" value="KAK5089731.1"/>
    <property type="molecule type" value="Genomic_DNA"/>
</dbReference>
<keyword evidence="6" id="KW-1185">Reference proteome</keyword>